<keyword evidence="7 11" id="KW-0378">Hydrolase</keyword>
<keyword evidence="8 10" id="KW-1133">Transmembrane helix</keyword>
<dbReference type="GO" id="GO:0008233">
    <property type="term" value="F:peptidase activity"/>
    <property type="evidence" value="ECO:0007669"/>
    <property type="project" value="UniProtKB-KW"/>
</dbReference>
<evidence type="ECO:0000256" key="9">
    <source>
        <dbReference type="ARBA" id="ARBA00023136"/>
    </source>
</evidence>
<dbReference type="Pfam" id="PF13367">
    <property type="entry name" value="PrsW-protease"/>
    <property type="match status" value="1"/>
</dbReference>
<evidence type="ECO:0000256" key="8">
    <source>
        <dbReference type="ARBA" id="ARBA00022989"/>
    </source>
</evidence>
<evidence type="ECO:0000256" key="5">
    <source>
        <dbReference type="ARBA" id="ARBA00022670"/>
    </source>
</evidence>
<feature type="transmembrane region" description="Helical" evidence="10">
    <location>
        <begin position="174"/>
        <end position="204"/>
    </location>
</feature>
<evidence type="ECO:0000256" key="7">
    <source>
        <dbReference type="ARBA" id="ARBA00022801"/>
    </source>
</evidence>
<dbReference type="Proteomes" id="UP001145087">
    <property type="component" value="Unassembled WGS sequence"/>
</dbReference>
<accession>A0A9X3FAP3</accession>
<gene>
    <name evidence="11" type="ORF">OU798_24045</name>
</gene>
<dbReference type="PANTHER" id="PTHR36844:SF1">
    <property type="entry name" value="PROTEASE PRSW"/>
    <property type="match status" value="1"/>
</dbReference>
<organism evidence="11 12">
    <name type="scientific">Draconibacterium aestuarii</name>
    <dbReference type="NCBI Taxonomy" id="2998507"/>
    <lineage>
        <taxon>Bacteria</taxon>
        <taxon>Pseudomonadati</taxon>
        <taxon>Bacteroidota</taxon>
        <taxon>Bacteroidia</taxon>
        <taxon>Marinilabiliales</taxon>
        <taxon>Prolixibacteraceae</taxon>
        <taxon>Draconibacterium</taxon>
    </lineage>
</organism>
<reference evidence="11" key="1">
    <citation type="submission" date="2022-11" db="EMBL/GenBank/DDBJ databases">
        <title>Marilongibacter aestuarii gen. nov., sp. nov., isolated from tidal flat sediment.</title>
        <authorList>
            <person name="Jiayan W."/>
        </authorList>
    </citation>
    <scope>NUCLEOTIDE SEQUENCE</scope>
    <source>
        <strain evidence="11">Z1-6</strain>
    </source>
</reference>
<name>A0A9X3FAP3_9BACT</name>
<feature type="transmembrane region" description="Helical" evidence="10">
    <location>
        <begin position="31"/>
        <end position="49"/>
    </location>
</feature>
<feature type="transmembrane region" description="Helical" evidence="10">
    <location>
        <begin position="102"/>
        <end position="122"/>
    </location>
</feature>
<dbReference type="PIRSF" id="PIRSF016933">
    <property type="entry name" value="PrsW"/>
    <property type="match status" value="1"/>
</dbReference>
<evidence type="ECO:0000256" key="10">
    <source>
        <dbReference type="SAM" id="Phobius"/>
    </source>
</evidence>
<dbReference type="InterPro" id="IPR023596">
    <property type="entry name" value="Peptidase_PrsW_arch/bac"/>
</dbReference>
<evidence type="ECO:0000256" key="4">
    <source>
        <dbReference type="ARBA" id="ARBA00022475"/>
    </source>
</evidence>
<keyword evidence="5 11" id="KW-0645">Protease</keyword>
<protein>
    <recommendedName>
        <fullName evidence="3">Protease PrsW</fullName>
    </recommendedName>
</protein>
<keyword evidence="9 10" id="KW-0472">Membrane</keyword>
<dbReference type="EMBL" id="JAPOHD010000069">
    <property type="protein sequence ID" value="MCY1723445.1"/>
    <property type="molecule type" value="Genomic_DNA"/>
</dbReference>
<dbReference type="InterPro" id="IPR026898">
    <property type="entry name" value="PrsW"/>
</dbReference>
<evidence type="ECO:0000256" key="1">
    <source>
        <dbReference type="ARBA" id="ARBA00004651"/>
    </source>
</evidence>
<keyword evidence="12" id="KW-1185">Reference proteome</keyword>
<evidence type="ECO:0000256" key="2">
    <source>
        <dbReference type="ARBA" id="ARBA00009165"/>
    </source>
</evidence>
<comment type="subcellular location">
    <subcellularLocation>
        <location evidence="1">Cell membrane</location>
        <topology evidence="1">Multi-pass membrane protein</topology>
    </subcellularLocation>
</comment>
<keyword evidence="4" id="KW-1003">Cell membrane</keyword>
<dbReference type="PANTHER" id="PTHR36844">
    <property type="entry name" value="PROTEASE PRSW"/>
    <property type="match status" value="1"/>
</dbReference>
<sequence>MNLLIVALAPVVIIAAYIYFRDKYEKEPIRLLIYALFAGGLTVIPVLFLETFLSSFTYLFPGLTAAAWKAFVVAAFSEELWKFVALYVLIWRSPEFNEKFDGIVYAVYVALGFAAVENVMYVMEGGFSTGIMRAVTAVPAHAIFGVTMGFYFGLAKFYEKQQAGLKLKALGFPILLHGIYDFILFTGIEWLTIVFVGFVVYLYVSGHKRIKELSKSSIYNTDYDLLNEKLSKPE</sequence>
<dbReference type="RefSeq" id="WP_343335771.1">
    <property type="nucleotide sequence ID" value="NZ_JAPOHD010000069.1"/>
</dbReference>
<evidence type="ECO:0000313" key="11">
    <source>
        <dbReference type="EMBL" id="MCY1723445.1"/>
    </source>
</evidence>
<comment type="similarity">
    <text evidence="2">Belongs to the protease PrsW family.</text>
</comment>
<dbReference type="GO" id="GO:0005886">
    <property type="term" value="C:plasma membrane"/>
    <property type="evidence" value="ECO:0007669"/>
    <property type="project" value="UniProtKB-SubCell"/>
</dbReference>
<evidence type="ECO:0000256" key="3">
    <source>
        <dbReference type="ARBA" id="ARBA00018997"/>
    </source>
</evidence>
<evidence type="ECO:0000313" key="12">
    <source>
        <dbReference type="Proteomes" id="UP001145087"/>
    </source>
</evidence>
<evidence type="ECO:0000256" key="6">
    <source>
        <dbReference type="ARBA" id="ARBA00022692"/>
    </source>
</evidence>
<comment type="caution">
    <text evidence="11">The sequence shown here is derived from an EMBL/GenBank/DDBJ whole genome shotgun (WGS) entry which is preliminary data.</text>
</comment>
<keyword evidence="6 10" id="KW-0812">Transmembrane</keyword>
<dbReference type="GO" id="GO:0006508">
    <property type="term" value="P:proteolysis"/>
    <property type="evidence" value="ECO:0007669"/>
    <property type="project" value="UniProtKB-KW"/>
</dbReference>
<dbReference type="AlphaFoldDB" id="A0A9X3FAP3"/>
<proteinExistence type="inferred from homology"/>
<feature type="transmembrane region" description="Helical" evidence="10">
    <location>
        <begin position="134"/>
        <end position="154"/>
    </location>
</feature>